<comment type="caution">
    <text evidence="2">The sequence shown here is derived from an EMBL/GenBank/DDBJ whole genome shotgun (WGS) entry which is preliminary data.</text>
</comment>
<dbReference type="Proteomes" id="UP000023152">
    <property type="component" value="Unassembled WGS sequence"/>
</dbReference>
<feature type="transmembrane region" description="Helical" evidence="1">
    <location>
        <begin position="170"/>
        <end position="188"/>
    </location>
</feature>
<evidence type="ECO:0000313" key="2">
    <source>
        <dbReference type="EMBL" id="ETO25519.1"/>
    </source>
</evidence>
<accession>X6NIH6</accession>
<dbReference type="OrthoDB" id="2121828at2759"/>
<protein>
    <submittedName>
        <fullName evidence="2">Uncharacterized protein</fullName>
    </submittedName>
</protein>
<keyword evidence="3" id="KW-1185">Reference proteome</keyword>
<dbReference type="EMBL" id="ASPP01008465">
    <property type="protein sequence ID" value="ETO25519.1"/>
    <property type="molecule type" value="Genomic_DNA"/>
</dbReference>
<dbReference type="Gene3D" id="2.60.40.420">
    <property type="entry name" value="Cupredoxins - blue copper proteins"/>
    <property type="match status" value="1"/>
</dbReference>
<evidence type="ECO:0000256" key="1">
    <source>
        <dbReference type="SAM" id="Phobius"/>
    </source>
</evidence>
<name>X6NIH6_RETFI</name>
<reference evidence="2 3" key="1">
    <citation type="journal article" date="2013" name="Curr. Biol.">
        <title>The Genome of the Foraminiferan Reticulomyxa filosa.</title>
        <authorList>
            <person name="Glockner G."/>
            <person name="Hulsmann N."/>
            <person name="Schleicher M."/>
            <person name="Noegel A.A."/>
            <person name="Eichinger L."/>
            <person name="Gallinger C."/>
            <person name="Pawlowski J."/>
            <person name="Sierra R."/>
            <person name="Euteneuer U."/>
            <person name="Pillet L."/>
            <person name="Moustafa A."/>
            <person name="Platzer M."/>
            <person name="Groth M."/>
            <person name="Szafranski K."/>
            <person name="Schliwa M."/>
        </authorList>
    </citation>
    <scope>NUCLEOTIDE SEQUENCE [LARGE SCALE GENOMIC DNA]</scope>
</reference>
<keyword evidence="1" id="KW-0812">Transmembrane</keyword>
<dbReference type="InterPro" id="IPR008972">
    <property type="entry name" value="Cupredoxin"/>
</dbReference>
<proteinExistence type="predicted"/>
<dbReference type="AlphaFoldDB" id="X6NIH6"/>
<organism evidence="2 3">
    <name type="scientific">Reticulomyxa filosa</name>
    <dbReference type="NCBI Taxonomy" id="46433"/>
    <lineage>
        <taxon>Eukaryota</taxon>
        <taxon>Sar</taxon>
        <taxon>Rhizaria</taxon>
        <taxon>Retaria</taxon>
        <taxon>Foraminifera</taxon>
        <taxon>Monothalamids</taxon>
        <taxon>Reticulomyxidae</taxon>
        <taxon>Reticulomyxa</taxon>
    </lineage>
</organism>
<evidence type="ECO:0000313" key="3">
    <source>
        <dbReference type="Proteomes" id="UP000023152"/>
    </source>
</evidence>
<keyword evidence="1" id="KW-1133">Transmembrane helix</keyword>
<keyword evidence="1" id="KW-0472">Membrane</keyword>
<dbReference type="SUPFAM" id="SSF49503">
    <property type="entry name" value="Cupredoxins"/>
    <property type="match status" value="1"/>
</dbReference>
<gene>
    <name evidence="2" type="ORF">RFI_11618</name>
</gene>
<sequence length="324" mass="37063">MEEDQEQEGLPDWLVNMNQLVLAIHEVKLTFLSEYMCNATGTCWDNVVKVDSTGPDSFYLVNGKYQPTICMNSGEWLRLRFISVIMTREISFNVTKGTSGDKCTLQLLAKDGIWLNGKSGTSPRTVGGIYLPSAGRADVAFYCPGAKSGKNTYQFHFHFFFFFVSPQKSFLFNLRFIFYLYYLTLFFFRLFRIRDPANTVVATIVVSGTPTQPNPATLTPFRAIRPSYIRTDLLNYTGSFQQYNGLNYWNIAVGFNSINSISFVNETDYLATISVDTVNEWVITNVPGTLRQKTKTKKKKSTNIFKNCAFFFSKKKKKYGYTYK</sequence>